<sequence length="186" mass="21452">MNLGGRLDLELDRRTVVLPLPCRRLSVSLMNLGGQNVAKLPSQFDQERLERKREDACMRDLLPFDPAPDLFGKLPLEVALLNLPILFVSIIERKTKHLQIDSVEGRRRAIRLHGSENVLPCNERLIYADIRAETDYMRCPVRLNTSCDTHPPLMVVLHPQEKFLRMIIGCFVIDETMVFRAEQHEI</sequence>
<organism evidence="1 2">
    <name type="scientific">Rhizobium subbaraonis</name>
    <dbReference type="NCBI Taxonomy" id="908946"/>
    <lineage>
        <taxon>Bacteria</taxon>
        <taxon>Pseudomonadati</taxon>
        <taxon>Pseudomonadota</taxon>
        <taxon>Alphaproteobacteria</taxon>
        <taxon>Hyphomicrobiales</taxon>
        <taxon>Rhizobiaceae</taxon>
        <taxon>Rhizobium/Agrobacterium group</taxon>
        <taxon>Rhizobium</taxon>
    </lineage>
</organism>
<reference evidence="1 2" key="1">
    <citation type="submission" date="2017-08" db="EMBL/GenBank/DDBJ databases">
        <authorList>
            <person name="de Groot N.N."/>
        </authorList>
    </citation>
    <scope>NUCLEOTIDE SEQUENCE [LARGE SCALE GENOMIC DNA]</scope>
    <source>
        <strain evidence="1 2">JC85</strain>
    </source>
</reference>
<dbReference type="Proteomes" id="UP000219167">
    <property type="component" value="Unassembled WGS sequence"/>
</dbReference>
<evidence type="ECO:0000313" key="1">
    <source>
        <dbReference type="EMBL" id="SOC47419.1"/>
    </source>
</evidence>
<accession>A0A285V012</accession>
<protein>
    <submittedName>
        <fullName evidence="1">Uncharacterized protein</fullName>
    </submittedName>
</protein>
<dbReference type="AlphaFoldDB" id="A0A285V012"/>
<evidence type="ECO:0000313" key="2">
    <source>
        <dbReference type="Proteomes" id="UP000219167"/>
    </source>
</evidence>
<name>A0A285V012_9HYPH</name>
<proteinExistence type="predicted"/>
<keyword evidence="2" id="KW-1185">Reference proteome</keyword>
<gene>
    <name evidence="1" type="ORF">SAMN05892877_12942</name>
</gene>
<dbReference type="EMBL" id="OBQD01000029">
    <property type="protein sequence ID" value="SOC47419.1"/>
    <property type="molecule type" value="Genomic_DNA"/>
</dbReference>